<evidence type="ECO:0000256" key="1">
    <source>
        <dbReference type="ARBA" id="ARBA00008694"/>
    </source>
</evidence>
<dbReference type="PIRSF" id="PIRSF037663">
    <property type="entry name" value="Acetyltransf_GNAT_prd"/>
    <property type="match status" value="1"/>
</dbReference>
<dbReference type="EMBL" id="CP001344">
    <property type="protein sequence ID" value="ACL46957.1"/>
    <property type="molecule type" value="Genomic_DNA"/>
</dbReference>
<sequence>MPALTLEIRAATPADLDQILMFINEKAAFDGCPNTVQASREKLAKTLFTPSPSAEVAFAEVEKKIVGFVLFFQTYSSFLAQPTMWMDDLFVQPGMRGQGIGKALINYVAQQAKQRNCGRLEWTVATSNDRAIEFYKSQGAQIQEAVRLCRLSL</sequence>
<accession>B8HL92</accession>
<dbReference type="PANTHER" id="PTHR10545:SF29">
    <property type="entry name" value="GH14572P-RELATED"/>
    <property type="match status" value="1"/>
</dbReference>
<name>B8HL92_CYAP4</name>
<dbReference type="SUPFAM" id="SSF55729">
    <property type="entry name" value="Acyl-CoA N-acyltransferases (Nat)"/>
    <property type="match status" value="1"/>
</dbReference>
<dbReference type="InterPro" id="IPR000182">
    <property type="entry name" value="GNAT_dom"/>
</dbReference>
<dbReference type="eggNOG" id="COG0456">
    <property type="taxonomic scope" value="Bacteria"/>
</dbReference>
<dbReference type="KEGG" id="cyn:Cyan7425_4651"/>
<evidence type="ECO:0000259" key="4">
    <source>
        <dbReference type="PROSITE" id="PS51186"/>
    </source>
</evidence>
<evidence type="ECO:0000313" key="5">
    <source>
        <dbReference type="EMBL" id="ACL46957.1"/>
    </source>
</evidence>
<proteinExistence type="inferred from homology"/>
<evidence type="ECO:0000256" key="3">
    <source>
        <dbReference type="ARBA" id="ARBA00023315"/>
    </source>
</evidence>
<feature type="domain" description="N-acetyltransferase" evidence="4">
    <location>
        <begin position="6"/>
        <end position="153"/>
    </location>
</feature>
<gene>
    <name evidence="5" type="ordered locus">Cyan7425_4651</name>
</gene>
<keyword evidence="3" id="KW-0012">Acyltransferase</keyword>
<dbReference type="CDD" id="cd04301">
    <property type="entry name" value="NAT_SF"/>
    <property type="match status" value="1"/>
</dbReference>
<dbReference type="STRING" id="395961.Cyan7425_4651"/>
<dbReference type="PANTHER" id="PTHR10545">
    <property type="entry name" value="DIAMINE N-ACETYLTRANSFERASE"/>
    <property type="match status" value="1"/>
</dbReference>
<dbReference type="InterPro" id="IPR017255">
    <property type="entry name" value="AcTrfase_GNAT_prd"/>
</dbReference>
<organism evidence="5">
    <name type="scientific">Cyanothece sp. (strain PCC 7425 / ATCC 29141)</name>
    <dbReference type="NCBI Taxonomy" id="395961"/>
    <lineage>
        <taxon>Bacteria</taxon>
        <taxon>Bacillati</taxon>
        <taxon>Cyanobacteriota</taxon>
        <taxon>Cyanophyceae</taxon>
        <taxon>Gomontiellales</taxon>
        <taxon>Cyanothecaceae</taxon>
        <taxon>Cyanothece</taxon>
    </lineage>
</organism>
<dbReference type="OrthoDB" id="9792929at2"/>
<dbReference type="HOGENOM" id="CLU_013985_41_3_3"/>
<keyword evidence="2 5" id="KW-0808">Transferase</keyword>
<dbReference type="GO" id="GO:0008080">
    <property type="term" value="F:N-acetyltransferase activity"/>
    <property type="evidence" value="ECO:0007669"/>
    <property type="project" value="TreeGrafter"/>
</dbReference>
<evidence type="ECO:0000256" key="2">
    <source>
        <dbReference type="ARBA" id="ARBA00022679"/>
    </source>
</evidence>
<dbReference type="Gene3D" id="3.40.630.30">
    <property type="match status" value="1"/>
</dbReference>
<protein>
    <submittedName>
        <fullName evidence="5">GCN5-related N-acetyltransferase</fullName>
    </submittedName>
</protein>
<dbReference type="Pfam" id="PF00583">
    <property type="entry name" value="Acetyltransf_1"/>
    <property type="match status" value="1"/>
</dbReference>
<dbReference type="InterPro" id="IPR051016">
    <property type="entry name" value="Diverse_Substrate_AcTransf"/>
</dbReference>
<dbReference type="PROSITE" id="PS51186">
    <property type="entry name" value="GNAT"/>
    <property type="match status" value="1"/>
</dbReference>
<dbReference type="AlphaFoldDB" id="B8HL92"/>
<dbReference type="FunFam" id="3.40.630.30:FF:000064">
    <property type="entry name" value="GNAT family acetyltransferase"/>
    <property type="match status" value="1"/>
</dbReference>
<dbReference type="InterPro" id="IPR016181">
    <property type="entry name" value="Acyl_CoA_acyltransferase"/>
</dbReference>
<reference evidence="5" key="1">
    <citation type="submission" date="2009-01" db="EMBL/GenBank/DDBJ databases">
        <title>Complete sequence of chromosome Cyanothece sp. PCC 7425.</title>
        <authorList>
            <consortium name="US DOE Joint Genome Institute"/>
            <person name="Lucas S."/>
            <person name="Copeland A."/>
            <person name="Lapidus A."/>
            <person name="Glavina del Rio T."/>
            <person name="Dalin E."/>
            <person name="Tice H."/>
            <person name="Bruce D."/>
            <person name="Goodwin L."/>
            <person name="Pitluck S."/>
            <person name="Sims D."/>
            <person name="Meineke L."/>
            <person name="Brettin T."/>
            <person name="Detter J.C."/>
            <person name="Han C."/>
            <person name="Larimer F."/>
            <person name="Land M."/>
            <person name="Hauser L."/>
            <person name="Kyrpides N."/>
            <person name="Ovchinnikova G."/>
            <person name="Liberton M."/>
            <person name="Stoeckel J."/>
            <person name="Banerjee A."/>
            <person name="Singh A."/>
            <person name="Page L."/>
            <person name="Sato H."/>
            <person name="Zhao L."/>
            <person name="Sherman L."/>
            <person name="Pakrasi H."/>
            <person name="Richardson P."/>
        </authorList>
    </citation>
    <scope>NUCLEOTIDE SEQUENCE</scope>
    <source>
        <strain evidence="5">PCC 7425</strain>
    </source>
</reference>
<comment type="similarity">
    <text evidence="1">Belongs to the acetyltransferase family.</text>
</comment>